<evidence type="ECO:0000313" key="2">
    <source>
        <dbReference type="Proteomes" id="UP000199126"/>
    </source>
</evidence>
<organism evidence="1 2">
    <name type="scientific">Halogranum amylolyticum</name>
    <dbReference type="NCBI Taxonomy" id="660520"/>
    <lineage>
        <taxon>Archaea</taxon>
        <taxon>Methanobacteriati</taxon>
        <taxon>Methanobacteriota</taxon>
        <taxon>Stenosarchaea group</taxon>
        <taxon>Halobacteria</taxon>
        <taxon>Halobacteriales</taxon>
        <taxon>Haloferacaceae</taxon>
    </lineage>
</organism>
<reference evidence="2" key="1">
    <citation type="submission" date="2016-10" db="EMBL/GenBank/DDBJ databases">
        <authorList>
            <person name="Varghese N."/>
            <person name="Submissions S."/>
        </authorList>
    </citation>
    <scope>NUCLEOTIDE SEQUENCE [LARGE SCALE GENOMIC DNA]</scope>
    <source>
        <strain evidence="2">CGMCC 1.10121</strain>
    </source>
</reference>
<proteinExistence type="predicted"/>
<dbReference type="OrthoDB" id="335678at2157"/>
<accession>A0A1H8T7C4</accession>
<dbReference type="Proteomes" id="UP000199126">
    <property type="component" value="Unassembled WGS sequence"/>
</dbReference>
<protein>
    <recommendedName>
        <fullName evidence="3">MYM-type Zinc finger with FCS sequence motif-containing protein</fullName>
    </recommendedName>
</protein>
<dbReference type="RefSeq" id="WP_089824852.1">
    <property type="nucleotide sequence ID" value="NZ_FODV01000006.1"/>
</dbReference>
<evidence type="ECO:0000313" key="1">
    <source>
        <dbReference type="EMBL" id="SEO86940.1"/>
    </source>
</evidence>
<evidence type="ECO:0008006" key="3">
    <source>
        <dbReference type="Google" id="ProtNLM"/>
    </source>
</evidence>
<dbReference type="AlphaFoldDB" id="A0A1H8T7C4"/>
<name>A0A1H8T7C4_9EURY</name>
<keyword evidence="2" id="KW-1185">Reference proteome</keyword>
<dbReference type="EMBL" id="FODV01000006">
    <property type="protein sequence ID" value="SEO86940.1"/>
    <property type="molecule type" value="Genomic_DNA"/>
</dbReference>
<gene>
    <name evidence="1" type="ORF">SAMN04487948_10669</name>
</gene>
<sequence>MSKSSRGSPAVSLGPGWTVQQVVERSFNSGGTDTCTQCGASVDLGERHYRVDVARDVELTGRRLRSEHEQLVFCRADCADAWLGR</sequence>